<accession>A0A6A4TAL4</accession>
<organism evidence="1 2">
    <name type="scientific">Scophthalmus maximus</name>
    <name type="common">Turbot</name>
    <name type="synonym">Psetta maxima</name>
    <dbReference type="NCBI Taxonomy" id="52904"/>
    <lineage>
        <taxon>Eukaryota</taxon>
        <taxon>Metazoa</taxon>
        <taxon>Chordata</taxon>
        <taxon>Craniata</taxon>
        <taxon>Vertebrata</taxon>
        <taxon>Euteleostomi</taxon>
        <taxon>Actinopterygii</taxon>
        <taxon>Neopterygii</taxon>
        <taxon>Teleostei</taxon>
        <taxon>Neoteleostei</taxon>
        <taxon>Acanthomorphata</taxon>
        <taxon>Carangaria</taxon>
        <taxon>Pleuronectiformes</taxon>
        <taxon>Pleuronectoidei</taxon>
        <taxon>Scophthalmidae</taxon>
        <taxon>Scophthalmus</taxon>
    </lineage>
</organism>
<protein>
    <submittedName>
        <fullName evidence="1">Uncharacterized protein</fullName>
    </submittedName>
</protein>
<dbReference type="Proteomes" id="UP000438429">
    <property type="component" value="Unassembled WGS sequence"/>
</dbReference>
<gene>
    <name evidence="1" type="ORF">F2P81_003784</name>
</gene>
<evidence type="ECO:0000313" key="1">
    <source>
        <dbReference type="EMBL" id="KAF0044626.1"/>
    </source>
</evidence>
<dbReference type="EMBL" id="VEVO01000003">
    <property type="protein sequence ID" value="KAF0044626.1"/>
    <property type="molecule type" value="Genomic_DNA"/>
</dbReference>
<comment type="caution">
    <text evidence="1">The sequence shown here is derived from an EMBL/GenBank/DDBJ whole genome shotgun (WGS) entry which is preliminary data.</text>
</comment>
<dbReference type="AlphaFoldDB" id="A0A6A4TAL4"/>
<name>A0A6A4TAL4_SCOMX</name>
<sequence>MRCYQRAISLLRGGNLFGPGSKCQQLHQSKRAKLLRRSNRQRYSAAAVLTHFRDIGTVVAVTFYLLKSHLLVRGENVAAKPFRDSDECDDEEERNIVTH</sequence>
<reference evidence="1 2" key="1">
    <citation type="submission" date="2019-06" db="EMBL/GenBank/DDBJ databases">
        <title>Draft genomes of female and male turbot (Scophthalmus maximus).</title>
        <authorList>
            <person name="Xu H."/>
            <person name="Xu X.-W."/>
            <person name="Shao C."/>
            <person name="Chen S."/>
        </authorList>
    </citation>
    <scope>NUCLEOTIDE SEQUENCE [LARGE SCALE GENOMIC DNA]</scope>
    <source>
        <strain evidence="1">Ysfricsl-2016a</strain>
        <tissue evidence="1">Blood</tissue>
    </source>
</reference>
<evidence type="ECO:0000313" key="2">
    <source>
        <dbReference type="Proteomes" id="UP000438429"/>
    </source>
</evidence>
<proteinExistence type="predicted"/>